<dbReference type="PANTHER" id="PTHR10962">
    <property type="entry name" value="INTEGRAL TRANSMEMBRANE PROTEIN 2"/>
    <property type="match status" value="1"/>
</dbReference>
<evidence type="ECO:0000313" key="3">
    <source>
        <dbReference type="Proteomes" id="UP000037510"/>
    </source>
</evidence>
<dbReference type="PANTHER" id="PTHR10962:SF1">
    <property type="entry name" value="INTEGRAL MEMBRANE PROTEIN 2"/>
    <property type="match status" value="1"/>
</dbReference>
<keyword evidence="1" id="KW-0735">Signal-anchor</keyword>
<comment type="caution">
    <text evidence="2">The sequence shown here is derived from an EMBL/GenBank/DDBJ whole genome shotgun (WGS) entry which is preliminary data.</text>
</comment>
<dbReference type="GO" id="GO:0042985">
    <property type="term" value="P:negative regulation of amyloid precursor protein biosynthetic process"/>
    <property type="evidence" value="ECO:0007669"/>
    <property type="project" value="TreeGrafter"/>
</dbReference>
<evidence type="ECO:0000313" key="2">
    <source>
        <dbReference type="EMBL" id="KOB73614.1"/>
    </source>
</evidence>
<dbReference type="AlphaFoldDB" id="A0A0L7LE06"/>
<name>A0A0L7LE06_OPEBR</name>
<comment type="subcellular location">
    <subcellularLocation>
        <location evidence="1">Membrane</location>
        <topology evidence="1">Single-pass type II membrane protein</topology>
    </subcellularLocation>
</comment>
<dbReference type="EMBL" id="JTDY01001539">
    <property type="protein sequence ID" value="KOB73614.1"/>
    <property type="molecule type" value="Genomic_DNA"/>
</dbReference>
<dbReference type="GO" id="GO:0005886">
    <property type="term" value="C:plasma membrane"/>
    <property type="evidence" value="ECO:0007669"/>
    <property type="project" value="UniProtKB-UniRule"/>
</dbReference>
<keyword evidence="3" id="KW-1185">Reference proteome</keyword>
<evidence type="ECO:0000256" key="1">
    <source>
        <dbReference type="RuleBase" id="RU367061"/>
    </source>
</evidence>
<reference evidence="2 3" key="1">
    <citation type="journal article" date="2015" name="Genome Biol. Evol.">
        <title>The genome of winter moth (Operophtera brumata) provides a genomic perspective on sexual dimorphism and phenology.</title>
        <authorList>
            <person name="Derks M.F."/>
            <person name="Smit S."/>
            <person name="Salis L."/>
            <person name="Schijlen E."/>
            <person name="Bossers A."/>
            <person name="Mateman C."/>
            <person name="Pijl A.S."/>
            <person name="de Ridder D."/>
            <person name="Groenen M.A."/>
            <person name="Visser M.E."/>
            <person name="Megens H.J."/>
        </authorList>
    </citation>
    <scope>NUCLEOTIDE SEQUENCE [LARGE SCALE GENOMIC DNA]</scope>
    <source>
        <strain evidence="2">WM2013NL</strain>
        <tissue evidence="2">Head and thorax</tissue>
    </source>
</reference>
<dbReference type="GO" id="GO:0070062">
    <property type="term" value="C:extracellular exosome"/>
    <property type="evidence" value="ECO:0007669"/>
    <property type="project" value="TreeGrafter"/>
</dbReference>
<accession>A0A0L7LE06</accession>
<comment type="similarity">
    <text evidence="1">Belongs to the ITM2 family.</text>
</comment>
<keyword evidence="1" id="KW-0812">Transmembrane</keyword>
<organism evidence="2 3">
    <name type="scientific">Operophtera brumata</name>
    <name type="common">Winter moth</name>
    <name type="synonym">Phalaena brumata</name>
    <dbReference type="NCBI Taxonomy" id="104452"/>
    <lineage>
        <taxon>Eukaryota</taxon>
        <taxon>Metazoa</taxon>
        <taxon>Ecdysozoa</taxon>
        <taxon>Arthropoda</taxon>
        <taxon>Hexapoda</taxon>
        <taxon>Insecta</taxon>
        <taxon>Pterygota</taxon>
        <taxon>Neoptera</taxon>
        <taxon>Endopterygota</taxon>
        <taxon>Lepidoptera</taxon>
        <taxon>Glossata</taxon>
        <taxon>Ditrysia</taxon>
        <taxon>Geometroidea</taxon>
        <taxon>Geometridae</taxon>
        <taxon>Larentiinae</taxon>
        <taxon>Operophtera</taxon>
    </lineage>
</organism>
<proteinExistence type="inferred from homology"/>
<dbReference type="InterPro" id="IPR040145">
    <property type="entry name" value="ITM2"/>
</dbReference>
<dbReference type="GO" id="GO:0005794">
    <property type="term" value="C:Golgi apparatus"/>
    <property type="evidence" value="ECO:0007669"/>
    <property type="project" value="TreeGrafter"/>
</dbReference>
<dbReference type="GO" id="GO:0001540">
    <property type="term" value="F:amyloid-beta binding"/>
    <property type="evidence" value="ECO:0007669"/>
    <property type="project" value="TreeGrafter"/>
</dbReference>
<sequence length="148" mass="16837">MPLRWSSDPDVQVFSTASEDATDEFLTGLREQFDIGDSVEKISVMDNGRHVNFIHDFEANVTGIVDSDRCFMMELDPETVMRPEVLVVLRAYVPNMLGNIVIVTKKIRKRSADAPAHDYIQFAGRRVQEIQISNLADLLQREQDARLV</sequence>
<dbReference type="Proteomes" id="UP000037510">
    <property type="component" value="Unassembled WGS sequence"/>
</dbReference>
<protein>
    <recommendedName>
        <fullName evidence="1">Integral membrane protein 2</fullName>
    </recommendedName>
</protein>
<gene>
    <name evidence="2" type="ORF">OBRU01_01992</name>
</gene>
<keyword evidence="1" id="KW-1003">Cell membrane</keyword>
<keyword evidence="1" id="KW-0472">Membrane</keyword>